<protein>
    <submittedName>
        <fullName evidence="1">Uncharacterized protein</fullName>
    </submittedName>
</protein>
<accession>A0A0S4PXA2</accession>
<name>A0A0S4PXA2_9HELI</name>
<dbReference type="GeneID" id="78152369"/>
<evidence type="ECO:0000313" key="2">
    <source>
        <dbReference type="Proteomes" id="UP000064525"/>
    </source>
</evidence>
<evidence type="ECO:0000313" key="1">
    <source>
        <dbReference type="EMBL" id="CUU40853.1"/>
    </source>
</evidence>
<sequence>MKALTHIPFVALISFSGLIADSLELKESGTESRDSSGGGGIV</sequence>
<gene>
    <name evidence="1" type="ORF">BN2458_PEG1970</name>
</gene>
<proteinExistence type="predicted"/>
<reference evidence="2" key="1">
    <citation type="submission" date="2015-11" db="EMBL/GenBank/DDBJ databases">
        <authorList>
            <person name="Anvar S.Y."/>
        </authorList>
    </citation>
    <scope>NUCLEOTIDE SEQUENCE [LARGE SCALE GENOMIC DNA]</scope>
</reference>
<dbReference type="EMBL" id="LN907858">
    <property type="protein sequence ID" value="CUU40853.1"/>
    <property type="molecule type" value="Genomic_DNA"/>
</dbReference>
<dbReference type="Proteomes" id="UP000064525">
    <property type="component" value="Chromosome I"/>
</dbReference>
<dbReference type="RefSeq" id="WP_268902962.1">
    <property type="nucleotide sequence ID" value="NZ_JRPF02000003.1"/>
</dbReference>
<dbReference type="AlphaFoldDB" id="A0A0S4PXA2"/>
<dbReference type="KEGG" id="hty:BN2458_PEG1970"/>
<dbReference type="PATRIC" id="fig|76936.10.peg.1918"/>
<organism evidence="1 2">
    <name type="scientific">Helicobacter typhlonius</name>
    <dbReference type="NCBI Taxonomy" id="76936"/>
    <lineage>
        <taxon>Bacteria</taxon>
        <taxon>Pseudomonadati</taxon>
        <taxon>Campylobacterota</taxon>
        <taxon>Epsilonproteobacteria</taxon>
        <taxon>Campylobacterales</taxon>
        <taxon>Helicobacteraceae</taxon>
        <taxon>Helicobacter</taxon>
    </lineage>
</organism>